<dbReference type="EMBL" id="JAIZPD010000012">
    <property type="protein sequence ID" value="KAH0959547.1"/>
    <property type="molecule type" value="Genomic_DNA"/>
</dbReference>
<accession>A0A9P8MVN6</accession>
<dbReference type="SMART" id="SM00298">
    <property type="entry name" value="CHROMO"/>
    <property type="match status" value="1"/>
</dbReference>
<dbReference type="AlphaFoldDB" id="A0A9P8MVN6"/>
<evidence type="ECO:0000256" key="1">
    <source>
        <dbReference type="ARBA" id="ARBA00011353"/>
    </source>
</evidence>
<dbReference type="RefSeq" id="XP_044718772.1">
    <property type="nucleotide sequence ID" value="XM_044865808.1"/>
</dbReference>
<comment type="subunit">
    <text evidence="1">Component of the NuA4 histone acetyltransferase complex.</text>
</comment>
<sequence>MKNLFHADRLRKAADNPLPQQIQSPPPPEEINGEPEWEVDQVQQSRVTGRSRRLEYQVLWKGCDPDETWYPARNFRNAPMALKIFHDEHPDAAGPPVNLQYWIECAAAEEGCEERDDDDTAEKAVKPRTRRHD</sequence>
<reference evidence="6" key="1">
    <citation type="submission" date="2021-09" db="EMBL/GenBank/DDBJ databases">
        <title>A high-quality genome of the endoparasitic fungus Hirsutella rhossiliensis with a comparison of Hirsutella genomes reveals transposable elements contributing to genome size variation.</title>
        <authorList>
            <person name="Lin R."/>
            <person name="Jiao Y."/>
            <person name="Sun X."/>
            <person name="Ling J."/>
            <person name="Xie B."/>
            <person name="Cheng X."/>
        </authorList>
    </citation>
    <scope>NUCLEOTIDE SEQUENCE</scope>
    <source>
        <strain evidence="6">HR02</strain>
    </source>
</reference>
<feature type="compositionally biased region" description="Basic and acidic residues" evidence="2">
    <location>
        <begin position="1"/>
        <end position="14"/>
    </location>
</feature>
<dbReference type="Gene3D" id="2.40.50.40">
    <property type="match status" value="1"/>
</dbReference>
<organism evidence="6 7">
    <name type="scientific">Hirsutella rhossiliensis</name>
    <dbReference type="NCBI Taxonomy" id="111463"/>
    <lineage>
        <taxon>Eukaryota</taxon>
        <taxon>Fungi</taxon>
        <taxon>Dikarya</taxon>
        <taxon>Ascomycota</taxon>
        <taxon>Pezizomycotina</taxon>
        <taxon>Sordariomycetes</taxon>
        <taxon>Hypocreomycetidae</taxon>
        <taxon>Hypocreales</taxon>
        <taxon>Ophiocordycipitaceae</taxon>
        <taxon>Hirsutella</taxon>
    </lineage>
</organism>
<dbReference type="InterPro" id="IPR000953">
    <property type="entry name" value="Chromo/chromo_shadow_dom"/>
</dbReference>
<gene>
    <name evidence="6" type="ORF">HRG_07337</name>
    <name evidence="5" type="ORF">HRG_09329</name>
    <name evidence="4" type="ORF">HRG_11343</name>
</gene>
<evidence type="ECO:0000313" key="7">
    <source>
        <dbReference type="Proteomes" id="UP000824596"/>
    </source>
</evidence>
<protein>
    <recommendedName>
        <fullName evidence="3">Chromo domain-containing protein</fullName>
    </recommendedName>
</protein>
<name>A0A9P8MVN6_9HYPO</name>
<dbReference type="CDD" id="cd00024">
    <property type="entry name" value="CD_CSD"/>
    <property type="match status" value="1"/>
</dbReference>
<dbReference type="InterPro" id="IPR016197">
    <property type="entry name" value="Chromo-like_dom_sf"/>
</dbReference>
<comment type="caution">
    <text evidence="6">The sequence shown here is derived from an EMBL/GenBank/DDBJ whole genome shotgun (WGS) entry which is preliminary data.</text>
</comment>
<evidence type="ECO:0000313" key="6">
    <source>
        <dbReference type="EMBL" id="KAH0961259.1"/>
    </source>
</evidence>
<dbReference type="EMBL" id="JAIZPD010000020">
    <property type="protein sequence ID" value="KAH0957561.1"/>
    <property type="molecule type" value="Genomic_DNA"/>
</dbReference>
<dbReference type="EMBL" id="JAIZPD010000008">
    <property type="protein sequence ID" value="KAH0961259.1"/>
    <property type="molecule type" value="Genomic_DNA"/>
</dbReference>
<dbReference type="Proteomes" id="UP000824596">
    <property type="component" value="Unassembled WGS sequence"/>
</dbReference>
<feature type="region of interest" description="Disordered" evidence="2">
    <location>
        <begin position="1"/>
        <end position="36"/>
    </location>
</feature>
<dbReference type="GeneID" id="68356466"/>
<dbReference type="SUPFAM" id="SSF54160">
    <property type="entry name" value="Chromo domain-like"/>
    <property type="match status" value="1"/>
</dbReference>
<dbReference type="GO" id="GO:0006338">
    <property type="term" value="P:chromatin remodeling"/>
    <property type="evidence" value="ECO:0007669"/>
    <property type="project" value="UniProtKB-ARBA"/>
</dbReference>
<evidence type="ECO:0000313" key="5">
    <source>
        <dbReference type="EMBL" id="KAH0959547.1"/>
    </source>
</evidence>
<feature type="region of interest" description="Disordered" evidence="2">
    <location>
        <begin position="109"/>
        <end position="133"/>
    </location>
</feature>
<feature type="domain" description="Chromo" evidence="3">
    <location>
        <begin position="37"/>
        <end position="97"/>
    </location>
</feature>
<dbReference type="PROSITE" id="PS50013">
    <property type="entry name" value="CHROMO_2"/>
    <property type="match status" value="1"/>
</dbReference>
<proteinExistence type="predicted"/>
<evidence type="ECO:0000259" key="3">
    <source>
        <dbReference type="PROSITE" id="PS50013"/>
    </source>
</evidence>
<feature type="compositionally biased region" description="Acidic residues" evidence="2">
    <location>
        <begin position="110"/>
        <end position="120"/>
    </location>
</feature>
<dbReference type="OrthoDB" id="433924at2759"/>
<evidence type="ECO:0000313" key="4">
    <source>
        <dbReference type="EMBL" id="KAH0957561.1"/>
    </source>
</evidence>
<keyword evidence="7" id="KW-1185">Reference proteome</keyword>
<evidence type="ECO:0000256" key="2">
    <source>
        <dbReference type="SAM" id="MobiDB-lite"/>
    </source>
</evidence>